<dbReference type="PANTHER" id="PTHR47505">
    <property type="entry name" value="DNA UTILIZATION PROTEIN YHGH"/>
    <property type="match status" value="1"/>
</dbReference>
<accession>Q6F7P6</accession>
<organism evidence="2 3">
    <name type="scientific">Acinetobacter baylyi (strain ATCC 33305 / BD413 / ADP1)</name>
    <dbReference type="NCBI Taxonomy" id="62977"/>
    <lineage>
        <taxon>Bacteria</taxon>
        <taxon>Pseudomonadati</taxon>
        <taxon>Pseudomonadota</taxon>
        <taxon>Gammaproteobacteria</taxon>
        <taxon>Moraxellales</taxon>
        <taxon>Moraxellaceae</taxon>
        <taxon>Acinetobacter</taxon>
    </lineage>
</organism>
<dbReference type="InterPro" id="IPR000836">
    <property type="entry name" value="PRTase_dom"/>
</dbReference>
<dbReference type="InterPro" id="IPR029057">
    <property type="entry name" value="PRTase-like"/>
</dbReference>
<evidence type="ECO:0000256" key="1">
    <source>
        <dbReference type="ARBA" id="ARBA00008007"/>
    </source>
</evidence>
<dbReference type="BioCyc" id="ASP62977:ACIAD_RS14675-MONOMER"/>
<dbReference type="PANTHER" id="PTHR47505:SF1">
    <property type="entry name" value="DNA UTILIZATION PROTEIN YHGH"/>
    <property type="match status" value="1"/>
</dbReference>
<dbReference type="Proteomes" id="UP000000430">
    <property type="component" value="Chromosome"/>
</dbReference>
<dbReference type="EMBL" id="CR543861">
    <property type="protein sequence ID" value="CAG69919.1"/>
    <property type="molecule type" value="Genomic_DNA"/>
</dbReference>
<evidence type="ECO:0000313" key="2">
    <source>
        <dbReference type="EMBL" id="CAG69919.1"/>
    </source>
</evidence>
<reference evidence="2 3" key="1">
    <citation type="journal article" date="2004" name="Nucleic Acids Res.">
        <title>Unique features revealed by the genome sequence of Acinetobacter sp. ADP1, a versatile and naturally transformation competent bacterium.</title>
        <authorList>
            <person name="Barbe V."/>
            <person name="Vallenet D."/>
            <person name="Fonknechten N."/>
            <person name="Kreimeyer A."/>
            <person name="Oztas S."/>
            <person name="Labarre L."/>
            <person name="Cruveiller S."/>
            <person name="Robert C."/>
            <person name="Duprat S."/>
            <person name="Wincker P."/>
            <person name="Ornston L.N."/>
            <person name="Weissenbach J."/>
            <person name="Marliere P."/>
            <person name="Cohen G.N."/>
            <person name="Medigue C."/>
        </authorList>
    </citation>
    <scope>NUCLEOTIDE SEQUENCE [LARGE SCALE GENOMIC DNA]</scope>
    <source>
        <strain evidence="3">ATCC 33305 / BD413 / ADP1</strain>
    </source>
</reference>
<dbReference type="CDD" id="cd06223">
    <property type="entry name" value="PRTases_typeI"/>
    <property type="match status" value="1"/>
</dbReference>
<dbReference type="Gene3D" id="3.40.50.2020">
    <property type="match status" value="1"/>
</dbReference>
<protein>
    <submittedName>
        <fullName evidence="2">Putative DNA transformation protein (ComF)</fullName>
    </submittedName>
</protein>
<evidence type="ECO:0000313" key="3">
    <source>
        <dbReference type="Proteomes" id="UP000000430"/>
    </source>
</evidence>
<dbReference type="SUPFAM" id="SSF53271">
    <property type="entry name" value="PRTase-like"/>
    <property type="match status" value="1"/>
</dbReference>
<dbReference type="GeneID" id="45235450"/>
<dbReference type="RefSeq" id="WP_011182736.1">
    <property type="nucleotide sequence ID" value="NC_005966.1"/>
</dbReference>
<dbReference type="STRING" id="202950.GCA_001485005_02919"/>
<sequence>MLMSNLLATTLQWLKKECVPCPLCELSPQQKQQILCKDCWQELPWFKDYVTRHELNILAACEYRYPIDQIVQQFKYHDRLHYQSLLSSLLLTLPLPRVQAIVPMPISEKRLIERGYNQSLLLAQSIAKHLNVPVWQPVERLAQHSQKGLSRLERISQIDEQFIVRQPVKERYRRVMIVDDVVTTGSSIHALTHVLQNLGCVHIYPVCIAAVFD</sequence>
<proteinExistence type="inferred from homology"/>
<name>Q6F7P6_ACIAD</name>
<dbReference type="eggNOG" id="COG1040">
    <property type="taxonomic scope" value="Bacteria"/>
</dbReference>
<dbReference type="AlphaFoldDB" id="Q6F7P6"/>
<comment type="similarity">
    <text evidence="1">Belongs to the ComF/GntX family.</text>
</comment>
<gene>
    <name evidence="2" type="ordered locus">ACIAD3236</name>
</gene>
<dbReference type="KEGG" id="aci:ACIAD3236"/>
<dbReference type="InterPro" id="IPR051910">
    <property type="entry name" value="ComF/GntX_DNA_util-trans"/>
</dbReference>
<dbReference type="OrthoDB" id="9793412at2"/>
<dbReference type="HOGENOM" id="CLU_054549_1_1_6"/>